<dbReference type="EMBL" id="JAJJMO010000001">
    <property type="protein sequence ID" value="MCC9073026.1"/>
    <property type="molecule type" value="Genomic_DNA"/>
</dbReference>
<accession>A0ABS8MW92</accession>
<evidence type="ECO:0008006" key="4">
    <source>
        <dbReference type="Google" id="ProtNLM"/>
    </source>
</evidence>
<evidence type="ECO:0000313" key="3">
    <source>
        <dbReference type="Proteomes" id="UP001430919"/>
    </source>
</evidence>
<dbReference type="PROSITE" id="PS51257">
    <property type="entry name" value="PROKAR_LIPOPROTEIN"/>
    <property type="match status" value="1"/>
</dbReference>
<sequence length="200" mass="24097">MKRLLFIIIVFQFLFSCSVNKDQQAPINDYISSLNLKESDKIVIIQEKINNNVTIDIFKGKTFYYQGINKFIKVEGVDKPLYDEKYWEKMKLKYEDKYIQDYWIKEVYWTLKDFKHQNIIFIKHEKFVDFLEYEKANFNENYSVFSFSTPIYYKHNKYATFTIKSTTIDHENIDSTSILIMIKVKGKWVVVEEVGDGIYR</sequence>
<keyword evidence="1" id="KW-0732">Signal</keyword>
<reference evidence="2" key="1">
    <citation type="submission" date="2021-11" db="EMBL/GenBank/DDBJ databases">
        <title>Description of novel Flavobacterium species.</title>
        <authorList>
            <person name="Saticioglu I.B."/>
            <person name="Ay H."/>
            <person name="Altun S."/>
            <person name="Duman M."/>
        </authorList>
    </citation>
    <scope>NUCLEOTIDE SEQUENCE</scope>
    <source>
        <strain evidence="2">F-65</strain>
    </source>
</reference>
<dbReference type="Proteomes" id="UP001430919">
    <property type="component" value="Unassembled WGS sequence"/>
</dbReference>
<name>A0ABS8MW92_9FLAO</name>
<comment type="caution">
    <text evidence="2">The sequence shown here is derived from an EMBL/GenBank/DDBJ whole genome shotgun (WGS) entry which is preliminary data.</text>
</comment>
<keyword evidence="3" id="KW-1185">Reference proteome</keyword>
<dbReference type="RefSeq" id="WP_229989977.1">
    <property type="nucleotide sequence ID" value="NZ_JAJJMO010000001.1"/>
</dbReference>
<proteinExistence type="predicted"/>
<evidence type="ECO:0000313" key="2">
    <source>
        <dbReference type="EMBL" id="MCC9073026.1"/>
    </source>
</evidence>
<feature type="signal peptide" evidence="1">
    <location>
        <begin position="1"/>
        <end position="21"/>
    </location>
</feature>
<feature type="chain" id="PRO_5046623313" description="Lipoprotein" evidence="1">
    <location>
        <begin position="22"/>
        <end position="200"/>
    </location>
</feature>
<gene>
    <name evidence="2" type="ORF">LNQ49_15710</name>
</gene>
<protein>
    <recommendedName>
        <fullName evidence="4">Lipoprotein</fullName>
    </recommendedName>
</protein>
<evidence type="ECO:0000256" key="1">
    <source>
        <dbReference type="SAM" id="SignalP"/>
    </source>
</evidence>
<organism evidence="2 3">
    <name type="scientific">Flavobacterium pisciphilum</name>
    <dbReference type="NCBI Taxonomy" id="2893755"/>
    <lineage>
        <taxon>Bacteria</taxon>
        <taxon>Pseudomonadati</taxon>
        <taxon>Bacteroidota</taxon>
        <taxon>Flavobacteriia</taxon>
        <taxon>Flavobacteriales</taxon>
        <taxon>Flavobacteriaceae</taxon>
        <taxon>Flavobacterium</taxon>
    </lineage>
</organism>